<dbReference type="PROSITE" id="PS50848">
    <property type="entry name" value="START"/>
    <property type="match status" value="1"/>
</dbReference>
<proteinExistence type="predicted"/>
<dbReference type="PANTHER" id="PTHR19308">
    <property type="entry name" value="PHOSPHATIDYLCHOLINE TRANSFER PROTEIN"/>
    <property type="match status" value="1"/>
</dbReference>
<dbReference type="EMBL" id="CAXITT010000140">
    <property type="protein sequence ID" value="CAL1533308.1"/>
    <property type="molecule type" value="Genomic_DNA"/>
</dbReference>
<gene>
    <name evidence="13" type="ORF">GSLYS_00007326001</name>
</gene>
<evidence type="ECO:0000256" key="10">
    <source>
        <dbReference type="ARBA" id="ARBA00077188"/>
    </source>
</evidence>
<dbReference type="Pfam" id="PF01852">
    <property type="entry name" value="START"/>
    <property type="match status" value="1"/>
</dbReference>
<keyword evidence="14" id="KW-1185">Reference proteome</keyword>
<dbReference type="InterPro" id="IPR051213">
    <property type="entry name" value="START_lipid_transfer"/>
</dbReference>
<evidence type="ECO:0000256" key="4">
    <source>
        <dbReference type="ARBA" id="ARBA00022553"/>
    </source>
</evidence>
<organism evidence="13 14">
    <name type="scientific">Lymnaea stagnalis</name>
    <name type="common">Great pond snail</name>
    <name type="synonym">Helix stagnalis</name>
    <dbReference type="NCBI Taxonomy" id="6523"/>
    <lineage>
        <taxon>Eukaryota</taxon>
        <taxon>Metazoa</taxon>
        <taxon>Spiralia</taxon>
        <taxon>Lophotrochozoa</taxon>
        <taxon>Mollusca</taxon>
        <taxon>Gastropoda</taxon>
        <taxon>Heterobranchia</taxon>
        <taxon>Euthyneura</taxon>
        <taxon>Panpulmonata</taxon>
        <taxon>Hygrophila</taxon>
        <taxon>Lymnaeoidea</taxon>
        <taxon>Lymnaeidae</taxon>
        <taxon>Lymnaea</taxon>
    </lineage>
</organism>
<evidence type="ECO:0000256" key="7">
    <source>
        <dbReference type="ARBA" id="ARBA00023121"/>
    </source>
</evidence>
<comment type="subunit">
    <text evidence="8">Interacts with ACOT13/THEM2.</text>
</comment>
<keyword evidence="7" id="KW-0446">Lipid-binding</keyword>
<dbReference type="PANTHER" id="PTHR19308:SF8">
    <property type="entry name" value="STAR-RELATED LIPID TRANSFER PROTEIN 7, MITOCHONDRIAL"/>
    <property type="match status" value="1"/>
</dbReference>
<keyword evidence="3" id="KW-0963">Cytoplasm</keyword>
<dbReference type="AlphaFoldDB" id="A0AAV2HM47"/>
<dbReference type="SMART" id="SM00234">
    <property type="entry name" value="START"/>
    <property type="match status" value="1"/>
</dbReference>
<evidence type="ECO:0000256" key="5">
    <source>
        <dbReference type="ARBA" id="ARBA00022990"/>
    </source>
</evidence>
<dbReference type="Gene3D" id="3.30.530.20">
    <property type="match status" value="1"/>
</dbReference>
<comment type="caution">
    <text evidence="13">The sequence shown here is derived from an EMBL/GenBank/DDBJ whole genome shotgun (WGS) entry which is preliminary data.</text>
</comment>
<dbReference type="InterPro" id="IPR002913">
    <property type="entry name" value="START_lipid-bd_dom"/>
</dbReference>
<evidence type="ECO:0000256" key="1">
    <source>
        <dbReference type="ARBA" id="ARBA00004496"/>
    </source>
</evidence>
<dbReference type="Proteomes" id="UP001497497">
    <property type="component" value="Unassembled WGS sequence"/>
</dbReference>
<evidence type="ECO:0000256" key="9">
    <source>
        <dbReference type="ARBA" id="ARBA00069061"/>
    </source>
</evidence>
<name>A0AAV2HM47_LYMST</name>
<keyword evidence="6" id="KW-0445">Lipid transport</keyword>
<dbReference type="GO" id="GO:0008289">
    <property type="term" value="F:lipid binding"/>
    <property type="evidence" value="ECO:0007669"/>
    <property type="project" value="UniProtKB-KW"/>
</dbReference>
<dbReference type="GO" id="GO:0006869">
    <property type="term" value="P:lipid transport"/>
    <property type="evidence" value="ECO:0007669"/>
    <property type="project" value="UniProtKB-KW"/>
</dbReference>
<dbReference type="FunFam" id="3.30.530.20:FF:000017">
    <property type="entry name" value="Phosphatidylcholine transfer protein, putative"/>
    <property type="match status" value="1"/>
</dbReference>
<evidence type="ECO:0000256" key="2">
    <source>
        <dbReference type="ARBA" id="ARBA00022448"/>
    </source>
</evidence>
<dbReference type="InterPro" id="IPR023393">
    <property type="entry name" value="START-like_dom_sf"/>
</dbReference>
<sequence length="386" mass="45148">MIFFKKLSKFLGSGTVKSNNVLSSLCHRCSQISFNSFADSSSRFLLGQNSNEKLRFIISNLSTKLNLMSIVLTQQCNRVAALRLRRAFQILVLYQRIYGEQLLMNTIKKNMSIKSRPLIALLSAAFFQWEKERVTDEELKKCCEEVEEVNKLVALNVKTNRNIEVEATSNQQNEWEKVVDNIDFKIWRRLIPNSNLYQYRVFGEFSDIPPRAFYNTQVDVDYWKDWDKNTLEVHIVDKDDKTESEVVHWIYKFPYPMFPRDYVYVRRCKVDVSTGTMVITARSTEHPSCPQTDACVRVATYCSQMIIKPYTTFDENGFHYVMTYFDDPQTNFPPMCYNWLASTGVHEFLEKVHKAARKKHERSTESAATRMEKTSGNLYSNIVHHQ</sequence>
<keyword evidence="2" id="KW-0813">Transport</keyword>
<keyword evidence="5" id="KW-0007">Acetylation</keyword>
<evidence type="ECO:0000256" key="8">
    <source>
        <dbReference type="ARBA" id="ARBA00063535"/>
    </source>
</evidence>
<accession>A0AAV2HM47</accession>
<dbReference type="SUPFAM" id="SSF55961">
    <property type="entry name" value="Bet v1-like"/>
    <property type="match status" value="1"/>
</dbReference>
<keyword evidence="4" id="KW-0597">Phosphoprotein</keyword>
<reference evidence="13 14" key="1">
    <citation type="submission" date="2024-04" db="EMBL/GenBank/DDBJ databases">
        <authorList>
            <consortium name="Genoscope - CEA"/>
            <person name="William W."/>
        </authorList>
    </citation>
    <scope>NUCLEOTIDE SEQUENCE [LARGE SCALE GENOMIC DNA]</scope>
</reference>
<protein>
    <recommendedName>
        <fullName evidence="9">Phosphatidylcholine transfer protein</fullName>
    </recommendedName>
    <alternativeName>
        <fullName evidence="11">START domain-containing protein 2</fullName>
    </alternativeName>
    <alternativeName>
        <fullName evidence="10">StAR-related lipid transfer protein 2</fullName>
    </alternativeName>
</protein>
<evidence type="ECO:0000256" key="3">
    <source>
        <dbReference type="ARBA" id="ARBA00022490"/>
    </source>
</evidence>
<evidence type="ECO:0000256" key="11">
    <source>
        <dbReference type="ARBA" id="ARBA00079049"/>
    </source>
</evidence>
<evidence type="ECO:0000313" key="13">
    <source>
        <dbReference type="EMBL" id="CAL1533308.1"/>
    </source>
</evidence>
<evidence type="ECO:0000259" key="12">
    <source>
        <dbReference type="PROSITE" id="PS50848"/>
    </source>
</evidence>
<evidence type="ECO:0000313" key="14">
    <source>
        <dbReference type="Proteomes" id="UP001497497"/>
    </source>
</evidence>
<feature type="domain" description="START" evidence="12">
    <location>
        <begin position="175"/>
        <end position="361"/>
    </location>
</feature>
<comment type="subcellular location">
    <subcellularLocation>
        <location evidence="1">Cytoplasm</location>
    </subcellularLocation>
</comment>
<dbReference type="GO" id="GO:0005829">
    <property type="term" value="C:cytosol"/>
    <property type="evidence" value="ECO:0007669"/>
    <property type="project" value="UniProtKB-ARBA"/>
</dbReference>
<evidence type="ECO:0000256" key="6">
    <source>
        <dbReference type="ARBA" id="ARBA00023055"/>
    </source>
</evidence>